<dbReference type="SUPFAM" id="SSF89095">
    <property type="entry name" value="GatB/YqeY motif"/>
    <property type="match status" value="1"/>
</dbReference>
<dbReference type="Proteomes" id="UP000765160">
    <property type="component" value="Unassembled WGS sequence"/>
</dbReference>
<dbReference type="Pfam" id="PF09424">
    <property type="entry name" value="YqeY"/>
    <property type="match status" value="1"/>
</dbReference>
<dbReference type="RefSeq" id="WP_168046460.1">
    <property type="nucleotide sequence ID" value="NZ_JAATJR010000001.1"/>
</dbReference>
<dbReference type="InterPro" id="IPR003789">
    <property type="entry name" value="Asn/Gln_tRNA_amidoTrase-B-like"/>
</dbReference>
<evidence type="ECO:0000313" key="1">
    <source>
        <dbReference type="EMBL" id="NKE43455.1"/>
    </source>
</evidence>
<dbReference type="EMBL" id="JAAVTX010000001">
    <property type="protein sequence ID" value="NKE43455.1"/>
    <property type="molecule type" value="Genomic_DNA"/>
</dbReference>
<dbReference type="InterPro" id="IPR023168">
    <property type="entry name" value="GatB_Yqey_C_2"/>
</dbReference>
<organism evidence="1 2">
    <name type="scientific">Falsiroseomonas frigidaquae</name>
    <dbReference type="NCBI Taxonomy" id="487318"/>
    <lineage>
        <taxon>Bacteria</taxon>
        <taxon>Pseudomonadati</taxon>
        <taxon>Pseudomonadota</taxon>
        <taxon>Alphaproteobacteria</taxon>
        <taxon>Acetobacterales</taxon>
        <taxon>Roseomonadaceae</taxon>
        <taxon>Falsiroseomonas</taxon>
    </lineage>
</organism>
<reference evidence="1 2" key="1">
    <citation type="submission" date="2020-03" db="EMBL/GenBank/DDBJ databases">
        <title>Roseomonas selenitidurans sp. nov. isolated from soil.</title>
        <authorList>
            <person name="Liu H."/>
        </authorList>
    </citation>
    <scope>NUCLEOTIDE SEQUENCE [LARGE SCALE GENOMIC DNA]</scope>
    <source>
        <strain evidence="1 2">JCM 15073</strain>
    </source>
</reference>
<comment type="caution">
    <text evidence="1">The sequence shown here is derived from an EMBL/GenBank/DDBJ whole genome shotgun (WGS) entry which is preliminary data.</text>
</comment>
<dbReference type="PANTHER" id="PTHR28055">
    <property type="entry name" value="ALTERED INHERITANCE OF MITOCHONDRIA PROTEIN 41, MITOCHONDRIAL"/>
    <property type="match status" value="1"/>
</dbReference>
<dbReference type="Gene3D" id="1.10.1510.10">
    <property type="entry name" value="Uncharacterised protein YqeY/AIM41 PF09424, N-terminal domain"/>
    <property type="match status" value="1"/>
</dbReference>
<dbReference type="Gene3D" id="1.10.10.410">
    <property type="match status" value="1"/>
</dbReference>
<name>A0ABX1ESF8_9PROT</name>
<gene>
    <name evidence="1" type="ORF">HB662_01605</name>
</gene>
<evidence type="ECO:0000313" key="2">
    <source>
        <dbReference type="Proteomes" id="UP000765160"/>
    </source>
</evidence>
<proteinExistence type="predicted"/>
<accession>A0ABX1ESF8</accession>
<dbReference type="InterPro" id="IPR019004">
    <property type="entry name" value="YqeY/Aim41"/>
</dbReference>
<dbReference type="InterPro" id="IPR042184">
    <property type="entry name" value="YqeY/Aim41_N"/>
</dbReference>
<keyword evidence="2" id="KW-1185">Reference proteome</keyword>
<protein>
    <submittedName>
        <fullName evidence="1">GatB/YqeY domain-containing protein</fullName>
    </submittedName>
</protein>
<dbReference type="PANTHER" id="PTHR28055:SF1">
    <property type="entry name" value="ALTERED INHERITANCE OF MITOCHONDRIA PROTEIN 41, MITOCHONDRIAL"/>
    <property type="match status" value="1"/>
</dbReference>
<sequence length="154" mass="16514">MADDLRTRFTAELKTAMLAKDAARTSGLRMITAKLKDADIAARPSGVEKVPDDQIISMLRGMVKSRAESAAMYRQGNRPELAEKEEAEIAIIESFLPQQMDEAAMQEAVRDAVAESGAQNIKDMGKVMAVLRAKHAASLDMAKAGPLVKAALGG</sequence>